<feature type="domain" description="N-acetyltransferase" evidence="1">
    <location>
        <begin position="52"/>
        <end position="154"/>
    </location>
</feature>
<evidence type="ECO:0000313" key="3">
    <source>
        <dbReference type="Proteomes" id="UP000293342"/>
    </source>
</evidence>
<dbReference type="CDD" id="cd04301">
    <property type="entry name" value="NAT_SF"/>
    <property type="match status" value="1"/>
</dbReference>
<dbReference type="GO" id="GO:0016747">
    <property type="term" value="F:acyltransferase activity, transferring groups other than amino-acyl groups"/>
    <property type="evidence" value="ECO:0007669"/>
    <property type="project" value="InterPro"/>
</dbReference>
<dbReference type="InterPro" id="IPR000182">
    <property type="entry name" value="GNAT_dom"/>
</dbReference>
<dbReference type="OrthoDB" id="342444at2"/>
<dbReference type="Pfam" id="PF00583">
    <property type="entry name" value="Acetyltransf_1"/>
    <property type="match status" value="1"/>
</dbReference>
<accession>A0A4R0K648</accession>
<dbReference type="RefSeq" id="WP_131512164.1">
    <property type="nucleotide sequence ID" value="NZ_SJKD01000001.1"/>
</dbReference>
<dbReference type="Proteomes" id="UP000293342">
    <property type="component" value="Unassembled WGS sequence"/>
</dbReference>
<keyword evidence="3" id="KW-1185">Reference proteome</keyword>
<dbReference type="SUPFAM" id="SSF55729">
    <property type="entry name" value="Acyl-CoA N-acyltransferases (Nat)"/>
    <property type="match status" value="1"/>
</dbReference>
<dbReference type="EMBL" id="SJKD01000001">
    <property type="protein sequence ID" value="TCC53328.1"/>
    <property type="molecule type" value="Genomic_DNA"/>
</dbReference>
<gene>
    <name evidence="2" type="ORF">E0H75_06365</name>
</gene>
<dbReference type="AlphaFoldDB" id="A0A4R0K648"/>
<evidence type="ECO:0000313" key="2">
    <source>
        <dbReference type="EMBL" id="TCC53328.1"/>
    </source>
</evidence>
<dbReference type="InterPro" id="IPR016181">
    <property type="entry name" value="Acyl_CoA_acyltransferase"/>
</dbReference>
<proteinExistence type="predicted"/>
<name>A0A4R0K648_9ACTN</name>
<protein>
    <submittedName>
        <fullName evidence="2">N-acetyltransferase</fullName>
    </submittedName>
</protein>
<comment type="caution">
    <text evidence="2">The sequence shown here is derived from an EMBL/GenBank/DDBJ whole genome shotgun (WGS) entry which is preliminary data.</text>
</comment>
<reference evidence="2 3" key="1">
    <citation type="submission" date="2019-02" db="EMBL/GenBank/DDBJ databases">
        <title>Kribbella capetownensis sp. nov. and Kribbella speibonae sp. nov., isolated from soil.</title>
        <authorList>
            <person name="Curtis S.M."/>
            <person name="Norton I."/>
            <person name="Everest G.J."/>
            <person name="Meyers P.R."/>
        </authorList>
    </citation>
    <scope>NUCLEOTIDE SEQUENCE [LARGE SCALE GENOMIC DNA]</scope>
    <source>
        <strain evidence="2 3">YM53</strain>
    </source>
</reference>
<sequence length="254" mass="27530">MPVARRIELPSAQLLDITTVAERPELAGADIDVAGWPEFMRHNRVSEAYFWQTVETFPTTCLVATTSDGVVVGDAHAVQLRSRDELPAGGWEQAVVWAFADARRGLEPEVACALNISVAQEFQGQGVAGHLLAALRDAATDLGLGQLHAPVRPSHKHLEPGTPMHEYASRTRSDGLPIDPWLRTHVRAGGEIAGLAPTSWLVAGSLEEWRRWTGLPFDQDGSVEVPGALVSVQCDVEAGCAVYVEPNVLVRHRL</sequence>
<keyword evidence="2" id="KW-0808">Transferase</keyword>
<organism evidence="2 3">
    <name type="scientific">Kribbella capetownensis</name>
    <dbReference type="NCBI Taxonomy" id="1572659"/>
    <lineage>
        <taxon>Bacteria</taxon>
        <taxon>Bacillati</taxon>
        <taxon>Actinomycetota</taxon>
        <taxon>Actinomycetes</taxon>
        <taxon>Propionibacteriales</taxon>
        <taxon>Kribbellaceae</taxon>
        <taxon>Kribbella</taxon>
    </lineage>
</organism>
<evidence type="ECO:0000259" key="1">
    <source>
        <dbReference type="Pfam" id="PF00583"/>
    </source>
</evidence>
<dbReference type="Gene3D" id="3.40.630.30">
    <property type="match status" value="1"/>
</dbReference>